<organism evidence="2">
    <name type="scientific">Darwinula stevensoni</name>
    <dbReference type="NCBI Taxonomy" id="69355"/>
    <lineage>
        <taxon>Eukaryota</taxon>
        <taxon>Metazoa</taxon>
        <taxon>Ecdysozoa</taxon>
        <taxon>Arthropoda</taxon>
        <taxon>Crustacea</taxon>
        <taxon>Oligostraca</taxon>
        <taxon>Ostracoda</taxon>
        <taxon>Podocopa</taxon>
        <taxon>Podocopida</taxon>
        <taxon>Darwinulocopina</taxon>
        <taxon>Darwinuloidea</taxon>
        <taxon>Darwinulidae</taxon>
        <taxon>Darwinula</taxon>
    </lineage>
</organism>
<dbReference type="EMBL" id="LR901914">
    <property type="protein sequence ID" value="CAD7249616.1"/>
    <property type="molecule type" value="Genomic_DNA"/>
</dbReference>
<evidence type="ECO:0000313" key="2">
    <source>
        <dbReference type="EMBL" id="CAD7249616.1"/>
    </source>
</evidence>
<dbReference type="AlphaFoldDB" id="A0A7R9A8T3"/>
<evidence type="ECO:0000256" key="1">
    <source>
        <dbReference type="SAM" id="SignalP"/>
    </source>
</evidence>
<sequence>MRTRSSTQTLVSVFALLLTLELVTGVTYNDCLDAKDVGKMTETKRNQFCRDLPKKPKRMKPVCWGYVPESANIWNGFCLEYKEYFK</sequence>
<name>A0A7R9A8T3_9CRUS</name>
<keyword evidence="3" id="KW-1185">Reference proteome</keyword>
<protein>
    <submittedName>
        <fullName evidence="2">Uncharacterized protein</fullName>
    </submittedName>
</protein>
<keyword evidence="1" id="KW-0732">Signal</keyword>
<proteinExistence type="predicted"/>
<dbReference type="Proteomes" id="UP000677054">
    <property type="component" value="Unassembled WGS sequence"/>
</dbReference>
<gene>
    <name evidence="2" type="ORF">DSTB1V02_LOCUS9405</name>
</gene>
<feature type="signal peptide" evidence="1">
    <location>
        <begin position="1"/>
        <end position="25"/>
    </location>
</feature>
<evidence type="ECO:0000313" key="3">
    <source>
        <dbReference type="Proteomes" id="UP000677054"/>
    </source>
</evidence>
<accession>A0A7R9A8T3</accession>
<feature type="chain" id="PRO_5036209791" evidence="1">
    <location>
        <begin position="26"/>
        <end position="86"/>
    </location>
</feature>
<dbReference type="EMBL" id="CAJPEV010002397">
    <property type="protein sequence ID" value="CAG0896756.1"/>
    <property type="molecule type" value="Genomic_DNA"/>
</dbReference>
<reference evidence="2" key="1">
    <citation type="submission" date="2020-11" db="EMBL/GenBank/DDBJ databases">
        <authorList>
            <person name="Tran Van P."/>
        </authorList>
    </citation>
    <scope>NUCLEOTIDE SEQUENCE</scope>
</reference>